<accession>A0AAQ3LZZ8</accession>
<feature type="region of interest" description="Disordered" evidence="7">
    <location>
        <begin position="359"/>
        <end position="380"/>
    </location>
</feature>
<reference evidence="9 10" key="1">
    <citation type="submission" date="2023-11" db="EMBL/GenBank/DDBJ databases">
        <title>An acidophilic fungus is an integral part of prey digestion in a carnivorous sundew plant.</title>
        <authorList>
            <person name="Tsai I.J."/>
        </authorList>
    </citation>
    <scope>NUCLEOTIDE SEQUENCE [LARGE SCALE GENOMIC DNA]</scope>
    <source>
        <strain evidence="9">169a</strain>
    </source>
</reference>
<dbReference type="GO" id="GO:0000707">
    <property type="term" value="P:meiotic DNA recombinase assembly"/>
    <property type="evidence" value="ECO:0007669"/>
    <property type="project" value="TreeGrafter"/>
</dbReference>
<dbReference type="GO" id="GO:0033065">
    <property type="term" value="C:Rad51C-XRCC3 complex"/>
    <property type="evidence" value="ECO:0007669"/>
    <property type="project" value="TreeGrafter"/>
</dbReference>
<dbReference type="InterPro" id="IPR027417">
    <property type="entry name" value="P-loop_NTPase"/>
</dbReference>
<evidence type="ECO:0000256" key="7">
    <source>
        <dbReference type="SAM" id="MobiDB-lite"/>
    </source>
</evidence>
<dbReference type="EMBL" id="CP138582">
    <property type="protein sequence ID" value="WPG99186.1"/>
    <property type="molecule type" value="Genomic_DNA"/>
</dbReference>
<feature type="region of interest" description="Disordered" evidence="7">
    <location>
        <begin position="333"/>
        <end position="352"/>
    </location>
</feature>
<feature type="region of interest" description="Disordered" evidence="7">
    <location>
        <begin position="1"/>
        <end position="27"/>
    </location>
</feature>
<dbReference type="GO" id="GO:0005524">
    <property type="term" value="F:ATP binding"/>
    <property type="evidence" value="ECO:0007669"/>
    <property type="project" value="UniProtKB-KW"/>
</dbReference>
<feature type="compositionally biased region" description="Polar residues" evidence="7">
    <location>
        <begin position="9"/>
        <end position="21"/>
    </location>
</feature>
<dbReference type="InterPro" id="IPR003593">
    <property type="entry name" value="AAA+_ATPase"/>
</dbReference>
<dbReference type="GO" id="GO:0008821">
    <property type="term" value="F:crossover junction DNA endonuclease activity"/>
    <property type="evidence" value="ECO:0007669"/>
    <property type="project" value="TreeGrafter"/>
</dbReference>
<gene>
    <name evidence="9" type="ORF">R9X50_00199700</name>
</gene>
<keyword evidence="6" id="KW-0539">Nucleus</keyword>
<evidence type="ECO:0000259" key="8">
    <source>
        <dbReference type="SMART" id="SM00382"/>
    </source>
</evidence>
<evidence type="ECO:0000256" key="4">
    <source>
        <dbReference type="ARBA" id="ARBA00022840"/>
    </source>
</evidence>
<evidence type="ECO:0000256" key="6">
    <source>
        <dbReference type="ARBA" id="ARBA00023242"/>
    </source>
</evidence>
<dbReference type="GO" id="GO:0000400">
    <property type="term" value="F:four-way junction DNA binding"/>
    <property type="evidence" value="ECO:0007669"/>
    <property type="project" value="TreeGrafter"/>
</dbReference>
<keyword evidence="4" id="KW-0067">ATP-binding</keyword>
<sequence length="380" mass="41338">MAQPPVIDLSSSAPSTQQKAPPSSHRLATVSASDALRELQAEASCNPKCGLKSLDVLLSADGDASEGGFESGKVTEIWGPSGAGKTALMLETAIIALKNDNAVVWIDGSTPLNPTRLETAINRQCPLLSSEDREKLHLRFHHFSAPTLSHLLAMIIHTGSEFPPDKTSLLIVDGVNMLVDLEYPRFPFRSSTKSEAQKWQAGRRYTVLGNLVAGLNKLAYLNKFAVILSTGCSTRMRYDSGLGAALVPGVGGAEWEAGIRSRMVIFRDFSGRLIGVTKCQGKSFISREEVGEIGRVIGFDLAEDGSLEEKKKTTEPEAQKLLQKVHRSPIKPRKRTYDEIADSDGEDVDEYGWVEADDEHLAAKEMGSEPDETNEEATIQ</sequence>
<proteinExistence type="predicted"/>
<protein>
    <recommendedName>
        <fullName evidence="8">AAA+ ATPase domain-containing protein</fullName>
    </recommendedName>
</protein>
<dbReference type="InterPro" id="IPR052093">
    <property type="entry name" value="HR_Repair_Mediator"/>
</dbReference>
<evidence type="ECO:0000313" key="10">
    <source>
        <dbReference type="Proteomes" id="UP001303373"/>
    </source>
</evidence>
<keyword evidence="3" id="KW-0227">DNA damage</keyword>
<organism evidence="9 10">
    <name type="scientific">Acrodontium crateriforme</name>
    <dbReference type="NCBI Taxonomy" id="150365"/>
    <lineage>
        <taxon>Eukaryota</taxon>
        <taxon>Fungi</taxon>
        <taxon>Dikarya</taxon>
        <taxon>Ascomycota</taxon>
        <taxon>Pezizomycotina</taxon>
        <taxon>Dothideomycetes</taxon>
        <taxon>Dothideomycetidae</taxon>
        <taxon>Mycosphaerellales</taxon>
        <taxon>Teratosphaeriaceae</taxon>
        <taxon>Acrodontium</taxon>
    </lineage>
</organism>
<feature type="compositionally biased region" description="Acidic residues" evidence="7">
    <location>
        <begin position="368"/>
        <end position="380"/>
    </location>
</feature>
<feature type="domain" description="AAA+ ATPase" evidence="8">
    <location>
        <begin position="71"/>
        <end position="303"/>
    </location>
</feature>
<feature type="compositionally biased region" description="Acidic residues" evidence="7">
    <location>
        <begin position="339"/>
        <end position="352"/>
    </location>
</feature>
<dbReference type="Proteomes" id="UP001303373">
    <property type="component" value="Chromosome 3"/>
</dbReference>
<dbReference type="PANTHER" id="PTHR46239:SF1">
    <property type="entry name" value="DNA REPAIR PROTEIN RAD51 HOMOLOG 3"/>
    <property type="match status" value="1"/>
</dbReference>
<evidence type="ECO:0000256" key="1">
    <source>
        <dbReference type="ARBA" id="ARBA00004123"/>
    </source>
</evidence>
<evidence type="ECO:0000313" key="9">
    <source>
        <dbReference type="EMBL" id="WPG99186.1"/>
    </source>
</evidence>
<evidence type="ECO:0000256" key="3">
    <source>
        <dbReference type="ARBA" id="ARBA00022763"/>
    </source>
</evidence>
<dbReference type="GO" id="GO:0005657">
    <property type="term" value="C:replication fork"/>
    <property type="evidence" value="ECO:0007669"/>
    <property type="project" value="TreeGrafter"/>
</dbReference>
<keyword evidence="10" id="KW-1185">Reference proteome</keyword>
<evidence type="ECO:0000256" key="5">
    <source>
        <dbReference type="ARBA" id="ARBA00023204"/>
    </source>
</evidence>
<dbReference type="GO" id="GO:0033063">
    <property type="term" value="C:Rad51B-Rad51C-Rad51D-XRCC2 complex"/>
    <property type="evidence" value="ECO:0007669"/>
    <property type="project" value="TreeGrafter"/>
</dbReference>
<keyword evidence="5" id="KW-0234">DNA repair</keyword>
<keyword evidence="2" id="KW-0547">Nucleotide-binding</keyword>
<comment type="subcellular location">
    <subcellularLocation>
        <location evidence="1">Nucleus</location>
    </subcellularLocation>
</comment>
<dbReference type="GO" id="GO:0007131">
    <property type="term" value="P:reciprocal meiotic recombination"/>
    <property type="evidence" value="ECO:0007669"/>
    <property type="project" value="TreeGrafter"/>
</dbReference>
<name>A0AAQ3LZZ8_9PEZI</name>
<dbReference type="SMART" id="SM00382">
    <property type="entry name" value="AAA"/>
    <property type="match status" value="1"/>
</dbReference>
<dbReference type="AlphaFoldDB" id="A0AAQ3LZZ8"/>
<dbReference type="SUPFAM" id="SSF52540">
    <property type="entry name" value="P-loop containing nucleoside triphosphate hydrolases"/>
    <property type="match status" value="1"/>
</dbReference>
<dbReference type="Gene3D" id="3.40.50.300">
    <property type="entry name" value="P-loop containing nucleotide triphosphate hydrolases"/>
    <property type="match status" value="1"/>
</dbReference>
<dbReference type="PANTHER" id="PTHR46239">
    <property type="entry name" value="DNA REPAIR PROTEIN RAD51 HOMOLOG 3 RAD51C"/>
    <property type="match status" value="1"/>
</dbReference>
<evidence type="ECO:0000256" key="2">
    <source>
        <dbReference type="ARBA" id="ARBA00022741"/>
    </source>
</evidence>